<dbReference type="Pfam" id="PF19060">
    <property type="entry name" value="DVNP"/>
    <property type="match status" value="1"/>
</dbReference>
<dbReference type="InterPro" id="IPR043928">
    <property type="entry name" value="DNVP"/>
</dbReference>
<name>K9NTA1_9DINO</name>
<feature type="region of interest" description="Disordered" evidence="1">
    <location>
        <begin position="1"/>
        <end position="82"/>
    </location>
</feature>
<reference evidence="2" key="1">
    <citation type="journal article" date="2012" name="Curr. Biol.">
        <title>Loss of nucleosomal DNA condensation coincides with appearance of a novel nuclear protein in dinoflagellates.</title>
        <authorList>
            <person name="Gornik S.G."/>
            <person name="Ford K.L."/>
            <person name="Mulhern T.D."/>
            <person name="Bacic A."/>
            <person name="McFadden G.I."/>
            <person name="Waller R.F."/>
        </authorList>
    </citation>
    <scope>NUCLEOTIDE SEQUENCE</scope>
</reference>
<dbReference type="EMBL" id="JX839696">
    <property type="protein sequence ID" value="AFY23227.1"/>
    <property type="molecule type" value="mRNA"/>
</dbReference>
<evidence type="ECO:0000313" key="2">
    <source>
        <dbReference type="EMBL" id="AFY23227.1"/>
    </source>
</evidence>
<feature type="compositionally biased region" description="Basic and acidic residues" evidence="1">
    <location>
        <begin position="52"/>
        <end position="74"/>
    </location>
</feature>
<sequence length="134" mass="14209">MAKVMKKAAKKAMKSAKKSGKKSAKKGGNKKKSRRVSKIAHGKRAKASVFRGTKEKTGGGLKKSDLTRSKEGKIVSKKSQAAGRRAYQKNGLAKFTRAVAAARKSLGYTGFVPVGGKTAKGAALLKKTLGLYKK</sequence>
<keyword evidence="2" id="KW-0966">Cell projection</keyword>
<accession>K9NTA1</accession>
<dbReference type="GO" id="GO:0051276">
    <property type="term" value="P:chromosome organization"/>
    <property type="evidence" value="ECO:0007669"/>
    <property type="project" value="InterPro"/>
</dbReference>
<keyword evidence="2" id="KW-0282">Flagellum</keyword>
<protein>
    <submittedName>
        <fullName evidence="2">Dinoflagellate viral nucleoprotein DVNP.10</fullName>
    </submittedName>
</protein>
<dbReference type="GO" id="GO:0003677">
    <property type="term" value="F:DNA binding"/>
    <property type="evidence" value="ECO:0007669"/>
    <property type="project" value="InterPro"/>
</dbReference>
<evidence type="ECO:0000256" key="1">
    <source>
        <dbReference type="SAM" id="MobiDB-lite"/>
    </source>
</evidence>
<keyword evidence="2" id="KW-0969">Cilium</keyword>
<proteinExistence type="evidence at transcript level"/>
<feature type="compositionally biased region" description="Basic residues" evidence="1">
    <location>
        <begin position="1"/>
        <end position="46"/>
    </location>
</feature>
<dbReference type="AlphaFoldDB" id="K9NTA1"/>
<organism evidence="2">
    <name type="scientific">Hematodinium sp. SG-2012</name>
    <dbReference type="NCBI Taxonomy" id="1263730"/>
    <lineage>
        <taxon>Eukaryota</taxon>
        <taxon>Sar</taxon>
        <taxon>Alveolata</taxon>
        <taxon>Dinophyceae</taxon>
        <taxon>Syndiniales</taxon>
        <taxon>Syndiniaceae</taxon>
        <taxon>Hematodinium</taxon>
    </lineage>
</organism>